<name>S4MEN0_9ACTN</name>
<comment type="caution">
    <text evidence="2">The sequence shown here is derived from an EMBL/GenBank/DDBJ whole genome shotgun (WGS) entry which is preliminary data.</text>
</comment>
<dbReference type="EMBL" id="AOPY01001675">
    <property type="protein sequence ID" value="EPJ34871.1"/>
    <property type="molecule type" value="Genomic_DNA"/>
</dbReference>
<evidence type="ECO:0000313" key="3">
    <source>
        <dbReference type="Proteomes" id="UP000015001"/>
    </source>
</evidence>
<sequence>MPPRRARLPPLPGGRRSAGPQGRSSPGSTQESDHVPCLHCPAARGEGHHPW</sequence>
<keyword evidence="3" id="KW-1185">Reference proteome</keyword>
<dbReference type="HOGENOM" id="CLU_3104127_0_0_11"/>
<gene>
    <name evidence="2" type="ORF">STAFG_8061</name>
</gene>
<dbReference type="PATRIC" id="fig|1283301.3.peg.7997"/>
<accession>S4MEN0</accession>
<proteinExistence type="predicted"/>
<dbReference type="Proteomes" id="UP000015001">
    <property type="component" value="Unassembled WGS sequence"/>
</dbReference>
<evidence type="ECO:0000256" key="1">
    <source>
        <dbReference type="SAM" id="MobiDB-lite"/>
    </source>
</evidence>
<organism evidence="2 3">
    <name type="scientific">Streptomyces afghaniensis 772</name>
    <dbReference type="NCBI Taxonomy" id="1283301"/>
    <lineage>
        <taxon>Bacteria</taxon>
        <taxon>Bacillati</taxon>
        <taxon>Actinomycetota</taxon>
        <taxon>Actinomycetes</taxon>
        <taxon>Kitasatosporales</taxon>
        <taxon>Streptomycetaceae</taxon>
        <taxon>Streptomyces</taxon>
    </lineage>
</organism>
<evidence type="ECO:0000313" key="2">
    <source>
        <dbReference type="EMBL" id="EPJ34871.1"/>
    </source>
</evidence>
<dbReference type="AlphaFoldDB" id="S4MEN0"/>
<feature type="region of interest" description="Disordered" evidence="1">
    <location>
        <begin position="1"/>
        <end position="51"/>
    </location>
</feature>
<reference evidence="2 3" key="1">
    <citation type="submission" date="2013-02" db="EMBL/GenBank/DDBJ databases">
        <title>Draft Genome Sequence of Streptomyces afghaniensis, Which Produces Compounds of the Julimycin B-Complex.</title>
        <authorList>
            <person name="Gruening B.A."/>
            <person name="Praeg A."/>
            <person name="Erxleben A."/>
            <person name="Guenther S."/>
            <person name="Fiedler H.-P."/>
            <person name="Goodfellow M."/>
            <person name="Mueller M."/>
        </authorList>
    </citation>
    <scope>NUCLEOTIDE SEQUENCE [LARGE SCALE GENOMIC DNA]</scope>
    <source>
        <strain evidence="2 3">772</strain>
    </source>
</reference>
<protein>
    <submittedName>
        <fullName evidence="2">Uncharacterized protein</fullName>
    </submittedName>
</protein>